<dbReference type="Proteomes" id="UP000005237">
    <property type="component" value="Unassembled WGS sequence"/>
</dbReference>
<protein>
    <submittedName>
        <fullName evidence="2">Uncharacterized protein</fullName>
    </submittedName>
</protein>
<proteinExistence type="predicted"/>
<evidence type="ECO:0000313" key="2">
    <source>
        <dbReference type="EnsemblMetazoa" id="CJA39350.1"/>
    </source>
</evidence>
<name>A0A8R1IVS0_CAEJA</name>
<dbReference type="EnsemblMetazoa" id="CJA39350.1">
    <property type="protein sequence ID" value="CJA39350.1"/>
    <property type="gene ID" value="WBGene00215197"/>
</dbReference>
<reference evidence="2" key="2">
    <citation type="submission" date="2022-06" db="UniProtKB">
        <authorList>
            <consortium name="EnsemblMetazoa"/>
        </authorList>
    </citation>
    <scope>IDENTIFICATION</scope>
    <source>
        <strain evidence="2">DF5081</strain>
    </source>
</reference>
<reference evidence="3" key="1">
    <citation type="submission" date="2010-08" db="EMBL/GenBank/DDBJ databases">
        <authorList>
            <consortium name="Caenorhabditis japonica Sequencing Consortium"/>
            <person name="Wilson R.K."/>
        </authorList>
    </citation>
    <scope>NUCLEOTIDE SEQUENCE [LARGE SCALE GENOMIC DNA]</scope>
    <source>
        <strain evidence="3">DF5081</strain>
    </source>
</reference>
<keyword evidence="3" id="KW-1185">Reference proteome</keyword>
<organism evidence="2 3">
    <name type="scientific">Caenorhabditis japonica</name>
    <dbReference type="NCBI Taxonomy" id="281687"/>
    <lineage>
        <taxon>Eukaryota</taxon>
        <taxon>Metazoa</taxon>
        <taxon>Ecdysozoa</taxon>
        <taxon>Nematoda</taxon>
        <taxon>Chromadorea</taxon>
        <taxon>Rhabditida</taxon>
        <taxon>Rhabditina</taxon>
        <taxon>Rhabditomorpha</taxon>
        <taxon>Rhabditoidea</taxon>
        <taxon>Rhabditidae</taxon>
        <taxon>Peloderinae</taxon>
        <taxon>Caenorhabditis</taxon>
    </lineage>
</organism>
<sequence length="29" mass="3045">MKNTAAGELPYATNNQTDTTSSSESPTID</sequence>
<evidence type="ECO:0000313" key="3">
    <source>
        <dbReference type="Proteomes" id="UP000005237"/>
    </source>
</evidence>
<feature type="compositionally biased region" description="Polar residues" evidence="1">
    <location>
        <begin position="12"/>
        <end position="29"/>
    </location>
</feature>
<evidence type="ECO:0000256" key="1">
    <source>
        <dbReference type="SAM" id="MobiDB-lite"/>
    </source>
</evidence>
<feature type="region of interest" description="Disordered" evidence="1">
    <location>
        <begin position="1"/>
        <end position="29"/>
    </location>
</feature>
<accession>A0A8R1IVS0</accession>